<dbReference type="PANTHER" id="PTHR12932">
    <property type="entry name" value="P25 ALPHA-RELATED"/>
    <property type="match status" value="1"/>
</dbReference>
<dbReference type="RefSeq" id="XP_001023599.1">
    <property type="nucleotide sequence ID" value="XM_001023599.1"/>
</dbReference>
<organism evidence="2 3">
    <name type="scientific">Tetrahymena thermophila (strain SB210)</name>
    <dbReference type="NCBI Taxonomy" id="312017"/>
    <lineage>
        <taxon>Eukaryota</taxon>
        <taxon>Sar</taxon>
        <taxon>Alveolata</taxon>
        <taxon>Ciliophora</taxon>
        <taxon>Intramacronucleata</taxon>
        <taxon>Oligohymenophorea</taxon>
        <taxon>Hymenostomatida</taxon>
        <taxon>Tetrahymenina</taxon>
        <taxon>Tetrahymenidae</taxon>
        <taxon>Tetrahymena</taxon>
    </lineage>
</organism>
<dbReference type="InterPro" id="IPR008907">
    <property type="entry name" value="TPP/p25"/>
</dbReference>
<dbReference type="EMBL" id="GG662488">
    <property type="protein sequence ID" value="EAS03354.1"/>
    <property type="molecule type" value="Genomic_DNA"/>
</dbReference>
<dbReference type="OMA" id="NAFYIYT"/>
<dbReference type="Pfam" id="PF05517">
    <property type="entry name" value="p25-alpha"/>
    <property type="match status" value="1"/>
</dbReference>
<dbReference type="KEGG" id="tet:TTHERM_00694330"/>
<evidence type="ECO:0000256" key="1">
    <source>
        <dbReference type="ARBA" id="ARBA00010994"/>
    </source>
</evidence>
<dbReference type="InParanoid" id="Q244Y3"/>
<dbReference type="GO" id="GO:0005874">
    <property type="term" value="C:microtubule"/>
    <property type="evidence" value="ECO:0007669"/>
    <property type="project" value="TreeGrafter"/>
</dbReference>
<dbReference type="InterPro" id="IPR011992">
    <property type="entry name" value="EF-hand-dom_pair"/>
</dbReference>
<dbReference type="GO" id="GO:0032273">
    <property type="term" value="P:positive regulation of protein polymerization"/>
    <property type="evidence" value="ECO:0007669"/>
    <property type="project" value="TreeGrafter"/>
</dbReference>
<sequence length="149" mass="15973">MNSSLEGVFKKFTGGKIEMDGKTFAKFAKDTGLLDKKLTATDVDLIFAKVKGSSAIRCINIRQFEEGINQFAAKKGISAQDLREKVTASNGPSYSGTKADAVRFHDDKSLYTGVYANGGPSTIDIGSGKISDISQLCDRTSADVRGVKH</sequence>
<gene>
    <name evidence="2" type="ORF">TTHERM_00694330</name>
</gene>
<dbReference type="HOGENOM" id="CLU_091734_2_0_1"/>
<evidence type="ECO:0000313" key="2">
    <source>
        <dbReference type="EMBL" id="EAS03354.1"/>
    </source>
</evidence>
<dbReference type="Gene3D" id="1.10.238.10">
    <property type="entry name" value="EF-hand"/>
    <property type="match status" value="1"/>
</dbReference>
<dbReference type="SUPFAM" id="SSF47473">
    <property type="entry name" value="EF-hand"/>
    <property type="match status" value="1"/>
</dbReference>
<protein>
    <submittedName>
        <fullName evidence="2">Tubulin polymerization-promoting family protein</fullName>
    </submittedName>
</protein>
<dbReference type="PANTHER" id="PTHR12932:SF9">
    <property type="entry name" value="TUBULIN POLYMERIZATION-PROMOTING PROTEIN HOMOLOG"/>
    <property type="match status" value="1"/>
</dbReference>
<dbReference type="GeneID" id="7827145"/>
<comment type="similarity">
    <text evidence="1">Belongs to the TPPP family.</text>
</comment>
<keyword evidence="3" id="KW-1185">Reference proteome</keyword>
<dbReference type="eggNOG" id="KOG4070">
    <property type="taxonomic scope" value="Eukaryota"/>
</dbReference>
<dbReference type="Proteomes" id="UP000009168">
    <property type="component" value="Unassembled WGS sequence"/>
</dbReference>
<reference evidence="3" key="1">
    <citation type="journal article" date="2006" name="PLoS Biol.">
        <title>Macronuclear genome sequence of the ciliate Tetrahymena thermophila, a model eukaryote.</title>
        <authorList>
            <person name="Eisen J.A."/>
            <person name="Coyne R.S."/>
            <person name="Wu M."/>
            <person name="Wu D."/>
            <person name="Thiagarajan M."/>
            <person name="Wortman J.R."/>
            <person name="Badger J.H."/>
            <person name="Ren Q."/>
            <person name="Amedeo P."/>
            <person name="Jones K.M."/>
            <person name="Tallon L.J."/>
            <person name="Delcher A.L."/>
            <person name="Salzberg S.L."/>
            <person name="Silva J.C."/>
            <person name="Haas B.J."/>
            <person name="Majoros W.H."/>
            <person name="Farzad M."/>
            <person name="Carlton J.M."/>
            <person name="Smith R.K. Jr."/>
            <person name="Garg J."/>
            <person name="Pearlman R.E."/>
            <person name="Karrer K.M."/>
            <person name="Sun L."/>
            <person name="Manning G."/>
            <person name="Elde N.C."/>
            <person name="Turkewitz A.P."/>
            <person name="Asai D.J."/>
            <person name="Wilkes D.E."/>
            <person name="Wang Y."/>
            <person name="Cai H."/>
            <person name="Collins K."/>
            <person name="Stewart B.A."/>
            <person name="Lee S.R."/>
            <person name="Wilamowska K."/>
            <person name="Weinberg Z."/>
            <person name="Ruzzo W.L."/>
            <person name="Wloga D."/>
            <person name="Gaertig J."/>
            <person name="Frankel J."/>
            <person name="Tsao C.-C."/>
            <person name="Gorovsky M.A."/>
            <person name="Keeling P.J."/>
            <person name="Waller R.F."/>
            <person name="Patron N.J."/>
            <person name="Cherry J.M."/>
            <person name="Stover N.A."/>
            <person name="Krieger C.J."/>
            <person name="del Toro C."/>
            <person name="Ryder H.F."/>
            <person name="Williamson S.C."/>
            <person name="Barbeau R.A."/>
            <person name="Hamilton E.P."/>
            <person name="Orias E."/>
        </authorList>
    </citation>
    <scope>NUCLEOTIDE SEQUENCE [LARGE SCALE GENOMIC DNA]</scope>
    <source>
        <strain evidence="3">SB210</strain>
    </source>
</reference>
<dbReference type="GO" id="GO:0001578">
    <property type="term" value="P:microtubule bundle formation"/>
    <property type="evidence" value="ECO:0007669"/>
    <property type="project" value="TreeGrafter"/>
</dbReference>
<dbReference type="GO" id="GO:0046785">
    <property type="term" value="P:microtubule polymerization"/>
    <property type="evidence" value="ECO:0007669"/>
    <property type="project" value="InterPro"/>
</dbReference>
<accession>Q244Y3</accession>
<name>Q244Y3_TETTS</name>
<dbReference type="GO" id="GO:0015631">
    <property type="term" value="F:tubulin binding"/>
    <property type="evidence" value="ECO:0007669"/>
    <property type="project" value="InterPro"/>
</dbReference>
<dbReference type="AlphaFoldDB" id="Q244Y3"/>
<proteinExistence type="inferred from homology"/>
<dbReference type="OrthoDB" id="548799at2759"/>
<evidence type="ECO:0000313" key="3">
    <source>
        <dbReference type="Proteomes" id="UP000009168"/>
    </source>
</evidence>